<dbReference type="EMBL" id="CP104275">
    <property type="protein sequence ID" value="UWX98435.1"/>
    <property type="molecule type" value="Genomic_DNA"/>
</dbReference>
<evidence type="ECO:0000313" key="3">
    <source>
        <dbReference type="Proteomes" id="UP001059859"/>
    </source>
</evidence>
<keyword evidence="1" id="KW-0812">Transmembrane</keyword>
<name>A0ABY5YUG0_9MICC</name>
<keyword evidence="1" id="KW-0472">Membrane</keyword>
<protein>
    <submittedName>
        <fullName evidence="2">Uncharacterized protein</fullName>
    </submittedName>
</protein>
<gene>
    <name evidence="2" type="ORF">N2K95_07265</name>
</gene>
<dbReference type="RefSeq" id="WP_260653521.1">
    <property type="nucleotide sequence ID" value="NZ_CP104275.1"/>
</dbReference>
<evidence type="ECO:0000313" key="2">
    <source>
        <dbReference type="EMBL" id="UWX98435.1"/>
    </source>
</evidence>
<sequence>MKQTRTKWGYAKFGTGRVPAPAIAVPGGLVLGAAGGLLAILAGVAGSHPALGFWVFAACLAMPATLLIYLVVVDRDTLEGALERPDDSVESGWHDKAAAGSFTDLVLVLGIAATVLAFIPRDFPVDLKLALPAVLVLGFASFGTRYLVLRRRG</sequence>
<feature type="transmembrane region" description="Helical" evidence="1">
    <location>
        <begin position="51"/>
        <end position="72"/>
    </location>
</feature>
<feature type="transmembrane region" description="Helical" evidence="1">
    <location>
        <begin position="105"/>
        <end position="123"/>
    </location>
</feature>
<organism evidence="2 3">
    <name type="scientific">Arthrobacter zhaoxinii</name>
    <dbReference type="NCBI Taxonomy" id="2964616"/>
    <lineage>
        <taxon>Bacteria</taxon>
        <taxon>Bacillati</taxon>
        <taxon>Actinomycetota</taxon>
        <taxon>Actinomycetes</taxon>
        <taxon>Micrococcales</taxon>
        <taxon>Micrococcaceae</taxon>
        <taxon>Arthrobacter</taxon>
    </lineage>
</organism>
<evidence type="ECO:0000256" key="1">
    <source>
        <dbReference type="SAM" id="Phobius"/>
    </source>
</evidence>
<dbReference type="Proteomes" id="UP001059859">
    <property type="component" value="Chromosome"/>
</dbReference>
<keyword evidence="1" id="KW-1133">Transmembrane helix</keyword>
<reference evidence="2" key="1">
    <citation type="submission" date="2022-09" db="EMBL/GenBank/DDBJ databases">
        <title>Novel species in genus Arthrobacter.</title>
        <authorList>
            <person name="Liu Y."/>
        </authorList>
    </citation>
    <scope>NUCLEOTIDE SEQUENCE</scope>
    <source>
        <strain evidence="2">Zg-Y815</strain>
    </source>
</reference>
<keyword evidence="3" id="KW-1185">Reference proteome</keyword>
<accession>A0ABY5YUG0</accession>
<feature type="transmembrane region" description="Helical" evidence="1">
    <location>
        <begin position="21"/>
        <end position="45"/>
    </location>
</feature>
<proteinExistence type="predicted"/>
<feature type="transmembrane region" description="Helical" evidence="1">
    <location>
        <begin position="129"/>
        <end position="148"/>
    </location>
</feature>